<organism evidence="2 3">
    <name type="scientific">Chrysochromulina tobinii</name>
    <dbReference type="NCBI Taxonomy" id="1460289"/>
    <lineage>
        <taxon>Eukaryota</taxon>
        <taxon>Haptista</taxon>
        <taxon>Haptophyta</taxon>
        <taxon>Prymnesiophyceae</taxon>
        <taxon>Prymnesiales</taxon>
        <taxon>Chrysochromulinaceae</taxon>
        <taxon>Chrysochromulina</taxon>
    </lineage>
</organism>
<evidence type="ECO:0000256" key="1">
    <source>
        <dbReference type="SAM" id="MobiDB-lite"/>
    </source>
</evidence>
<feature type="compositionally biased region" description="Acidic residues" evidence="1">
    <location>
        <begin position="310"/>
        <end position="326"/>
    </location>
</feature>
<keyword evidence="3" id="KW-1185">Reference proteome</keyword>
<evidence type="ECO:0000313" key="2">
    <source>
        <dbReference type="EMBL" id="KOO26670.1"/>
    </source>
</evidence>
<proteinExistence type="predicted"/>
<name>A0A0M0JJK7_9EUKA</name>
<accession>A0A0M0JJK7</accession>
<feature type="region of interest" description="Disordered" evidence="1">
    <location>
        <begin position="200"/>
        <end position="227"/>
    </location>
</feature>
<dbReference type="AlphaFoldDB" id="A0A0M0JJK7"/>
<protein>
    <submittedName>
        <fullName evidence="2">Uncharacterized protein</fullName>
    </submittedName>
</protein>
<gene>
    <name evidence="2" type="ORF">Ctob_005762</name>
</gene>
<sequence length="374" mass="39863">MPRARLPTSTLVAALLEQKNTKRRILRILTHKYHDPTEQISRDAFAELVANALAEDCAFSHDELIAAARDVFDTKILASKTLAVSPRDSVSAREILSLYRFGFTAAAGLPEPIGLPQSVSVQRIELVTSLRDAARIYERGGLMSPRIARSHGDAALSPSADAPSPLALITALPTEADGLVGPYDRNGLVGRYDGLNAKTKVGSAEEEGGAPVDGAAGRRSPSGPPSTETLLRLVQARLRTQAARLRVKLEKLSIDRHGAAPIDEMIRTVREIGSRAHPPLLVVGAAEAALRELAWSVGDGRRDGRGAAEEWGEQDADVGDGDEVEQGENVTLTGGVKKEATDDEGMRGEEDGSSGGDDVGGNEAPQRRQQPGRR</sequence>
<feature type="compositionally biased region" description="Basic and acidic residues" evidence="1">
    <location>
        <begin position="336"/>
        <end position="350"/>
    </location>
</feature>
<feature type="compositionally biased region" description="Basic and acidic residues" evidence="1">
    <location>
        <begin position="299"/>
        <end position="308"/>
    </location>
</feature>
<dbReference type="Proteomes" id="UP000037460">
    <property type="component" value="Unassembled WGS sequence"/>
</dbReference>
<comment type="caution">
    <text evidence="2">The sequence shown here is derived from an EMBL/GenBank/DDBJ whole genome shotgun (WGS) entry which is preliminary data.</text>
</comment>
<feature type="region of interest" description="Disordered" evidence="1">
    <location>
        <begin position="299"/>
        <end position="374"/>
    </location>
</feature>
<evidence type="ECO:0000313" key="3">
    <source>
        <dbReference type="Proteomes" id="UP000037460"/>
    </source>
</evidence>
<dbReference type="EMBL" id="JWZX01002820">
    <property type="protein sequence ID" value="KOO26670.1"/>
    <property type="molecule type" value="Genomic_DNA"/>
</dbReference>
<reference evidence="3" key="1">
    <citation type="journal article" date="2015" name="PLoS Genet.">
        <title>Genome Sequence and Transcriptome Analyses of Chrysochromulina tobin: Metabolic Tools for Enhanced Algal Fitness in the Prominent Order Prymnesiales (Haptophyceae).</title>
        <authorList>
            <person name="Hovde B.T."/>
            <person name="Deodato C.R."/>
            <person name="Hunsperger H.M."/>
            <person name="Ryken S.A."/>
            <person name="Yost W."/>
            <person name="Jha R.K."/>
            <person name="Patterson J."/>
            <person name="Monnat R.J. Jr."/>
            <person name="Barlow S.B."/>
            <person name="Starkenburg S.R."/>
            <person name="Cattolico R.A."/>
        </authorList>
    </citation>
    <scope>NUCLEOTIDE SEQUENCE</scope>
    <source>
        <strain evidence="3">CCMP291</strain>
    </source>
</reference>